<dbReference type="Pfam" id="PF07715">
    <property type="entry name" value="Plug"/>
    <property type="match status" value="1"/>
</dbReference>
<evidence type="ECO:0000259" key="11">
    <source>
        <dbReference type="Pfam" id="PF00593"/>
    </source>
</evidence>
<dbReference type="SUPFAM" id="SSF49464">
    <property type="entry name" value="Carboxypeptidase regulatory domain-like"/>
    <property type="match status" value="1"/>
</dbReference>
<dbReference type="EMBL" id="JAHLFO010000111">
    <property type="protein sequence ID" value="MBU3814416.1"/>
    <property type="molecule type" value="Genomic_DNA"/>
</dbReference>
<dbReference type="PROSITE" id="PS52016">
    <property type="entry name" value="TONB_DEPENDENT_REC_3"/>
    <property type="match status" value="1"/>
</dbReference>
<evidence type="ECO:0000256" key="1">
    <source>
        <dbReference type="ARBA" id="ARBA00004571"/>
    </source>
</evidence>
<evidence type="ECO:0000256" key="7">
    <source>
        <dbReference type="ARBA" id="ARBA00023237"/>
    </source>
</evidence>
<dbReference type="Gene3D" id="2.40.170.20">
    <property type="entry name" value="TonB-dependent receptor, beta-barrel domain"/>
    <property type="match status" value="1"/>
</dbReference>
<evidence type="ECO:0000256" key="4">
    <source>
        <dbReference type="ARBA" id="ARBA00022692"/>
    </source>
</evidence>
<keyword evidence="3 8" id="KW-1134">Transmembrane beta strand</keyword>
<dbReference type="InterPro" id="IPR039426">
    <property type="entry name" value="TonB-dep_rcpt-like"/>
</dbReference>
<evidence type="ECO:0000313" key="14">
    <source>
        <dbReference type="Proteomes" id="UP000824236"/>
    </source>
</evidence>
<keyword evidence="6 8" id="KW-0472">Membrane</keyword>
<keyword evidence="10" id="KW-0732">Signal</keyword>
<comment type="caution">
    <text evidence="13">The sequence shown here is derived from an EMBL/GenBank/DDBJ whole genome shotgun (WGS) entry which is preliminary data.</text>
</comment>
<organism evidence="13 14">
    <name type="scientific">Candidatus Bacteroides intestinipullorum</name>
    <dbReference type="NCBI Taxonomy" id="2838471"/>
    <lineage>
        <taxon>Bacteria</taxon>
        <taxon>Pseudomonadati</taxon>
        <taxon>Bacteroidota</taxon>
        <taxon>Bacteroidia</taxon>
        <taxon>Bacteroidales</taxon>
        <taxon>Bacteroidaceae</taxon>
        <taxon>Bacteroides</taxon>
    </lineage>
</organism>
<evidence type="ECO:0000256" key="9">
    <source>
        <dbReference type="RuleBase" id="RU003357"/>
    </source>
</evidence>
<dbReference type="InterPro" id="IPR008969">
    <property type="entry name" value="CarboxyPept-like_regulatory"/>
</dbReference>
<dbReference type="InterPro" id="IPR037066">
    <property type="entry name" value="Plug_dom_sf"/>
</dbReference>
<dbReference type="Pfam" id="PF00593">
    <property type="entry name" value="TonB_dep_Rec_b-barrel"/>
    <property type="match status" value="1"/>
</dbReference>
<protein>
    <submittedName>
        <fullName evidence="13">TonB-dependent receptor</fullName>
    </submittedName>
</protein>
<dbReference type="AlphaFoldDB" id="A0A9E2KGS2"/>
<dbReference type="Proteomes" id="UP000824236">
    <property type="component" value="Unassembled WGS sequence"/>
</dbReference>
<comment type="similarity">
    <text evidence="8 9">Belongs to the TonB-dependent receptor family.</text>
</comment>
<dbReference type="InterPro" id="IPR012910">
    <property type="entry name" value="Plug_dom"/>
</dbReference>
<evidence type="ECO:0000259" key="12">
    <source>
        <dbReference type="Pfam" id="PF07715"/>
    </source>
</evidence>
<evidence type="ECO:0000313" key="13">
    <source>
        <dbReference type="EMBL" id="MBU3814416.1"/>
    </source>
</evidence>
<keyword evidence="13" id="KW-0675">Receptor</keyword>
<proteinExistence type="inferred from homology"/>
<evidence type="ECO:0000256" key="2">
    <source>
        <dbReference type="ARBA" id="ARBA00022448"/>
    </source>
</evidence>
<dbReference type="Gene3D" id="2.60.40.1120">
    <property type="entry name" value="Carboxypeptidase-like, regulatory domain"/>
    <property type="match status" value="1"/>
</dbReference>
<evidence type="ECO:0000256" key="8">
    <source>
        <dbReference type="PROSITE-ProRule" id="PRU01360"/>
    </source>
</evidence>
<reference evidence="13" key="1">
    <citation type="journal article" date="2021" name="PeerJ">
        <title>Extensive microbial diversity within the chicken gut microbiome revealed by metagenomics and culture.</title>
        <authorList>
            <person name="Gilroy R."/>
            <person name="Ravi A."/>
            <person name="Getino M."/>
            <person name="Pursley I."/>
            <person name="Horton D.L."/>
            <person name="Alikhan N.F."/>
            <person name="Baker D."/>
            <person name="Gharbi K."/>
            <person name="Hall N."/>
            <person name="Watson M."/>
            <person name="Adriaenssens E.M."/>
            <person name="Foster-Nyarko E."/>
            <person name="Jarju S."/>
            <person name="Secka A."/>
            <person name="Antonio M."/>
            <person name="Oren A."/>
            <person name="Chaudhuri R.R."/>
            <person name="La Ragione R."/>
            <person name="Hildebrand F."/>
            <person name="Pallen M.J."/>
        </authorList>
    </citation>
    <scope>NUCLEOTIDE SEQUENCE</scope>
    <source>
        <strain evidence="13">B3-3758</strain>
    </source>
</reference>
<dbReference type="SUPFAM" id="SSF56935">
    <property type="entry name" value="Porins"/>
    <property type="match status" value="1"/>
</dbReference>
<evidence type="ECO:0000256" key="6">
    <source>
        <dbReference type="ARBA" id="ARBA00023136"/>
    </source>
</evidence>
<evidence type="ECO:0000256" key="10">
    <source>
        <dbReference type="SAM" id="SignalP"/>
    </source>
</evidence>
<dbReference type="InterPro" id="IPR023996">
    <property type="entry name" value="TonB-dep_OMP_SusC/RagA"/>
</dbReference>
<feature type="domain" description="TonB-dependent receptor plug" evidence="12">
    <location>
        <begin position="116"/>
        <end position="220"/>
    </location>
</feature>
<gene>
    <name evidence="13" type="ORF">H9791_07915</name>
</gene>
<keyword evidence="5 9" id="KW-0798">TonB box</keyword>
<dbReference type="NCBIfam" id="TIGR04056">
    <property type="entry name" value="OMP_RagA_SusC"/>
    <property type="match status" value="1"/>
</dbReference>
<feature type="chain" id="PRO_5038977767" evidence="10">
    <location>
        <begin position="21"/>
        <end position="1059"/>
    </location>
</feature>
<accession>A0A9E2KGS2</accession>
<dbReference type="Gene3D" id="2.170.130.10">
    <property type="entry name" value="TonB-dependent receptor, plug domain"/>
    <property type="match status" value="1"/>
</dbReference>
<keyword evidence="4 8" id="KW-0812">Transmembrane</keyword>
<dbReference type="FunFam" id="2.60.40.1120:FF:000003">
    <property type="entry name" value="Outer membrane protein Omp121"/>
    <property type="match status" value="1"/>
</dbReference>
<comment type="subcellular location">
    <subcellularLocation>
        <location evidence="1 8">Cell outer membrane</location>
        <topology evidence="1 8">Multi-pass membrane protein</topology>
    </subcellularLocation>
</comment>
<dbReference type="InterPro" id="IPR000531">
    <property type="entry name" value="Beta-barrel_TonB"/>
</dbReference>
<evidence type="ECO:0000256" key="3">
    <source>
        <dbReference type="ARBA" id="ARBA00022452"/>
    </source>
</evidence>
<keyword evidence="7 8" id="KW-0998">Cell outer membrane</keyword>
<evidence type="ECO:0000256" key="5">
    <source>
        <dbReference type="ARBA" id="ARBA00023077"/>
    </source>
</evidence>
<name>A0A9E2KGS2_9BACE</name>
<dbReference type="InterPro" id="IPR023997">
    <property type="entry name" value="TonB-dep_OMP_SusC/RagA_CS"/>
</dbReference>
<dbReference type="GO" id="GO:0009279">
    <property type="term" value="C:cell outer membrane"/>
    <property type="evidence" value="ECO:0007669"/>
    <property type="project" value="UniProtKB-SubCell"/>
</dbReference>
<dbReference type="InterPro" id="IPR036942">
    <property type="entry name" value="Beta-barrel_TonB_sf"/>
</dbReference>
<feature type="signal peptide" evidence="10">
    <location>
        <begin position="1"/>
        <end position="20"/>
    </location>
</feature>
<dbReference type="Pfam" id="PF13715">
    <property type="entry name" value="CarbopepD_reg_2"/>
    <property type="match status" value="1"/>
</dbReference>
<reference evidence="13" key="2">
    <citation type="submission" date="2021-04" db="EMBL/GenBank/DDBJ databases">
        <authorList>
            <person name="Gilroy R."/>
        </authorList>
    </citation>
    <scope>NUCLEOTIDE SEQUENCE</scope>
    <source>
        <strain evidence="13">B3-3758</strain>
    </source>
</reference>
<sequence length="1059" mass="116118">MKKLLSVLFLLSFTLASVYAQDIQVKGTVVSGSDDFPLPGVNVVVKGTTQGVITDLDGNFMISVPSDAVLTFTYIGFKTQEVAVNGKTTLNVVLDEDTETLEEVVVVGYGVQKKSVVTASIAKVSADDLENKAPVRMDNALKGLAAGVDVTSSSGQPGASPRVRIRGIGTINNSDPLYIVDGMPISGGLDFVNPNDIESIEVLKDAASGAIYGARAANGVILVTTKKGKLGKTSINYNFSYGWQSAWKRREVTSATDYAILQNEKYMNGGQAPLYADPYNLTDINGNPVTGFGTDWQDAVFNDGAPVVNHDVTISGATEKVNYYLSLGYYSQDGIVGGNYGQSNYDRLTLRSNTSYNLIDASKERSFLNKLDLSVNVAYMRTHSTGVSENSEFGSILGSALYLSPILPITVSGATADEMVNYYESQGFDLPRDPNGNAYTVPSYFGSYNEMNNPLAMMTLNPQKNFSHKFVPKFSIDLQLWDNLKYHFSYSADMSFWGYDAATVSKHYLSGNNNATHTSASANRQQNVTWQIENTLTYDKTFGKHTVGVVLGQSALKYKGDQVGGSRWNLVNPNKPSIDYATGSVIDGVAQFSVYGAPFVEHTMASMFGRLSYNYDERYMVQATVRRDGSSRFGPNNKYGIFPSFSAGWNVMNESFMEDTRDWLSNLKIRFSWGKNGNDNIDDFGYTSLTAMGNNVLFGKDAIKWNGSKASRLSNPDLRWEESEQTDIGIDLGFFNGALTASIDYYIKKTNGMIIEMPIPSYVGETKPLGNVGDMENKGVEFELGYKWNIGDAHFSVKGNATYLKNTLKNLGNDTGYIDLDGIQGLSGGGTRGSNGQPFPYFFGYKTDGVFQNVAEVQAYVNKDGNLIMPDAVPGDVRFVDVNGDGQITADDRTNIGNGTPDWTYGLNLNADWKGFDFNIFFQGVAGNEVFDGTFRSDVSSGNYPSWMLGRWTGEGTSNKYPRLTLGDDTNWQVSDLYVCDGSYFRLKNITLGYTLPQNLTRKVCIERLRVYVQAENLATWTKYWGFDPEISSGATSLGVDRGIYPQARTFTIGANISF</sequence>
<keyword evidence="2 8" id="KW-0813">Transport</keyword>
<feature type="domain" description="TonB-dependent receptor-like beta-barrel" evidence="11">
    <location>
        <begin position="423"/>
        <end position="1018"/>
    </location>
</feature>
<dbReference type="NCBIfam" id="TIGR04057">
    <property type="entry name" value="SusC_RagA_signa"/>
    <property type="match status" value="1"/>
</dbReference>